<organism evidence="3 4">
    <name type="scientific">Plenodomus tracheiphilus IPT5</name>
    <dbReference type="NCBI Taxonomy" id="1408161"/>
    <lineage>
        <taxon>Eukaryota</taxon>
        <taxon>Fungi</taxon>
        <taxon>Dikarya</taxon>
        <taxon>Ascomycota</taxon>
        <taxon>Pezizomycotina</taxon>
        <taxon>Dothideomycetes</taxon>
        <taxon>Pleosporomycetidae</taxon>
        <taxon>Pleosporales</taxon>
        <taxon>Pleosporineae</taxon>
        <taxon>Leptosphaeriaceae</taxon>
        <taxon>Plenodomus</taxon>
    </lineage>
</organism>
<protein>
    <submittedName>
        <fullName evidence="3">Uncharacterized protein</fullName>
    </submittedName>
</protein>
<dbReference type="OrthoDB" id="4121208at2759"/>
<reference evidence="3" key="1">
    <citation type="submission" date="2020-01" db="EMBL/GenBank/DDBJ databases">
        <authorList>
            <consortium name="DOE Joint Genome Institute"/>
            <person name="Haridas S."/>
            <person name="Albert R."/>
            <person name="Binder M."/>
            <person name="Bloem J."/>
            <person name="Labutti K."/>
            <person name="Salamov A."/>
            <person name="Andreopoulos B."/>
            <person name="Baker S.E."/>
            <person name="Barry K."/>
            <person name="Bills G."/>
            <person name="Bluhm B.H."/>
            <person name="Cannon C."/>
            <person name="Castanera R."/>
            <person name="Culley D.E."/>
            <person name="Daum C."/>
            <person name="Ezra D."/>
            <person name="Gonzalez J.B."/>
            <person name="Henrissat B."/>
            <person name="Kuo A."/>
            <person name="Liang C."/>
            <person name="Lipzen A."/>
            <person name="Lutzoni F."/>
            <person name="Magnuson J."/>
            <person name="Mondo S."/>
            <person name="Nolan M."/>
            <person name="Ohm R."/>
            <person name="Pangilinan J."/>
            <person name="Park H.-J."/>
            <person name="Ramirez L."/>
            <person name="Alfaro M."/>
            <person name="Sun H."/>
            <person name="Tritt A."/>
            <person name="Yoshinaga Y."/>
            <person name="Zwiers L.-H."/>
            <person name="Turgeon B.G."/>
            <person name="Goodwin S.B."/>
            <person name="Spatafora J.W."/>
            <person name="Crous P.W."/>
            <person name="Grigoriev I.V."/>
        </authorList>
    </citation>
    <scope>NUCLEOTIDE SEQUENCE</scope>
    <source>
        <strain evidence="3">IPT5</strain>
    </source>
</reference>
<dbReference type="AlphaFoldDB" id="A0A6A7AQI3"/>
<feature type="signal peptide" evidence="2">
    <location>
        <begin position="1"/>
        <end position="25"/>
    </location>
</feature>
<name>A0A6A7AQI3_9PLEO</name>
<evidence type="ECO:0000313" key="4">
    <source>
        <dbReference type="Proteomes" id="UP000799423"/>
    </source>
</evidence>
<feature type="region of interest" description="Disordered" evidence="1">
    <location>
        <begin position="351"/>
        <end position="379"/>
    </location>
</feature>
<accession>A0A6A7AQI3</accession>
<gene>
    <name evidence="3" type="ORF">T440DRAFT_502758</name>
</gene>
<feature type="compositionally biased region" description="Polar residues" evidence="1">
    <location>
        <begin position="352"/>
        <end position="375"/>
    </location>
</feature>
<feature type="chain" id="PRO_5025642281" evidence="2">
    <location>
        <begin position="26"/>
        <end position="410"/>
    </location>
</feature>
<evidence type="ECO:0000256" key="2">
    <source>
        <dbReference type="SAM" id="SignalP"/>
    </source>
</evidence>
<keyword evidence="2" id="KW-0732">Signal</keyword>
<keyword evidence="4" id="KW-1185">Reference proteome</keyword>
<evidence type="ECO:0000313" key="3">
    <source>
        <dbReference type="EMBL" id="KAF2844994.1"/>
    </source>
</evidence>
<evidence type="ECO:0000256" key="1">
    <source>
        <dbReference type="SAM" id="MobiDB-lite"/>
    </source>
</evidence>
<dbReference type="EMBL" id="MU006357">
    <property type="protein sequence ID" value="KAF2844994.1"/>
    <property type="molecule type" value="Genomic_DNA"/>
</dbReference>
<dbReference type="Proteomes" id="UP000799423">
    <property type="component" value="Unassembled WGS sequence"/>
</dbReference>
<proteinExistence type="predicted"/>
<sequence length="410" mass="44632">MLPFRQTRKLLHALAIVVQFQLATAQSPNEVPREVYDFQNTTQNNGSPVPTQLSANYTTPEPVYTTESVYITEYAPGSCPAPTTTRSIYSIIVPSPGASPIEITAQSQIVTSYIPEMTWCVAPAMALWPITNGPPYLNSSTTEYSTSYEGTGSCETIFAPVQTTVCATTLTGLGSKISVTDCQQQVTFSTECGFTLETPMPSSVTTGFPSLITPAPNVRRLFTYWLAPWQALTAGNTPSDVDVKICTEQDDGTQKCVRYQEVWEVVVVTSTRTTERTVQVSTTVSGPGTLMLETMTSTVIDTIESIDLSTVLLLETEVETESISSGRKPTSTVRSTQEITTTVYITKKLKHVSSSTAEPTPQSSIELNTEPSLEPTSTVWVTSTSTLRVTGTNTMGRLRPEPRMADFVPY</sequence>